<dbReference type="AlphaFoldDB" id="A0A7W8C2V3"/>
<feature type="transmembrane region" description="Helical" evidence="5">
    <location>
        <begin position="79"/>
        <end position="99"/>
    </location>
</feature>
<comment type="subcellular location">
    <subcellularLocation>
        <location evidence="1">Membrane</location>
        <topology evidence="1">Multi-pass membrane protein</topology>
    </subcellularLocation>
</comment>
<keyword evidence="7" id="KW-1185">Reference proteome</keyword>
<name>A0A7W8C2V3_9BACT</name>
<evidence type="ECO:0000313" key="7">
    <source>
        <dbReference type="Proteomes" id="UP000539075"/>
    </source>
</evidence>
<dbReference type="Proteomes" id="UP000539075">
    <property type="component" value="Unassembled WGS sequence"/>
</dbReference>
<dbReference type="PANTHER" id="PTHR37306">
    <property type="entry name" value="COLICIN V PRODUCTION PROTEIN"/>
    <property type="match status" value="1"/>
</dbReference>
<comment type="caution">
    <text evidence="6">The sequence shown here is derived from an EMBL/GenBank/DDBJ whole genome shotgun (WGS) entry which is preliminary data.</text>
</comment>
<dbReference type="GO" id="GO:0009403">
    <property type="term" value="P:toxin biosynthetic process"/>
    <property type="evidence" value="ECO:0007669"/>
    <property type="project" value="InterPro"/>
</dbReference>
<evidence type="ECO:0000256" key="3">
    <source>
        <dbReference type="ARBA" id="ARBA00022989"/>
    </source>
</evidence>
<keyword evidence="2 5" id="KW-0812">Transmembrane</keyword>
<gene>
    <name evidence="6" type="ORF">HNQ38_001277</name>
</gene>
<accession>A0A7W8C2V3</accession>
<proteinExistence type="predicted"/>
<sequence length="175" mass="19076">MTDAAKDTFQGESMGQDIFDLIVVLTLAFFAGRGYINGFVGEVAGIVSLLGGFWVAHNYHDMLSPHLAFITDPGWRTIAAYVLVFLGVLIAVALLARLLQKILSFSFVSWADRMAGAALGLAKGALLWSLGMIVLQKFFSHAAFMQHSRVLPYFTALTAQVRGWLPPDLVSRLGL</sequence>
<feature type="transmembrane region" description="Helical" evidence="5">
    <location>
        <begin position="43"/>
        <end position="59"/>
    </location>
</feature>
<evidence type="ECO:0000256" key="4">
    <source>
        <dbReference type="ARBA" id="ARBA00023136"/>
    </source>
</evidence>
<dbReference type="EMBL" id="JACHGO010000003">
    <property type="protein sequence ID" value="MBB5143189.1"/>
    <property type="molecule type" value="Genomic_DNA"/>
</dbReference>
<dbReference type="Pfam" id="PF02674">
    <property type="entry name" value="Colicin_V"/>
    <property type="match status" value="1"/>
</dbReference>
<dbReference type="InterPro" id="IPR003825">
    <property type="entry name" value="Colicin-V_CvpA"/>
</dbReference>
<dbReference type="GO" id="GO:0016020">
    <property type="term" value="C:membrane"/>
    <property type="evidence" value="ECO:0007669"/>
    <property type="project" value="UniProtKB-SubCell"/>
</dbReference>
<evidence type="ECO:0000313" key="6">
    <source>
        <dbReference type="EMBL" id="MBB5143189.1"/>
    </source>
</evidence>
<dbReference type="RefSeq" id="WP_343060114.1">
    <property type="nucleotide sequence ID" value="NZ_JACHGO010000003.1"/>
</dbReference>
<reference evidence="6 7" key="1">
    <citation type="submission" date="2020-08" db="EMBL/GenBank/DDBJ databases">
        <title>Genomic Encyclopedia of Type Strains, Phase IV (KMG-IV): sequencing the most valuable type-strain genomes for metagenomic binning, comparative biology and taxonomic classification.</title>
        <authorList>
            <person name="Goeker M."/>
        </authorList>
    </citation>
    <scope>NUCLEOTIDE SEQUENCE [LARGE SCALE GENOMIC DNA]</scope>
    <source>
        <strain evidence="6 7">DSM 11275</strain>
    </source>
</reference>
<keyword evidence="3 5" id="KW-1133">Transmembrane helix</keyword>
<organism evidence="6 7">
    <name type="scientific">Desulfovibrio intestinalis</name>
    <dbReference type="NCBI Taxonomy" id="58621"/>
    <lineage>
        <taxon>Bacteria</taxon>
        <taxon>Pseudomonadati</taxon>
        <taxon>Thermodesulfobacteriota</taxon>
        <taxon>Desulfovibrionia</taxon>
        <taxon>Desulfovibrionales</taxon>
        <taxon>Desulfovibrionaceae</taxon>
        <taxon>Desulfovibrio</taxon>
    </lineage>
</organism>
<feature type="transmembrane region" description="Helical" evidence="5">
    <location>
        <begin position="120"/>
        <end position="139"/>
    </location>
</feature>
<protein>
    <submittedName>
        <fullName evidence="6">Membrane protein required for colicin V production</fullName>
    </submittedName>
</protein>
<evidence type="ECO:0000256" key="5">
    <source>
        <dbReference type="SAM" id="Phobius"/>
    </source>
</evidence>
<evidence type="ECO:0000256" key="1">
    <source>
        <dbReference type="ARBA" id="ARBA00004141"/>
    </source>
</evidence>
<keyword evidence="4 5" id="KW-0472">Membrane</keyword>
<dbReference type="PANTHER" id="PTHR37306:SF1">
    <property type="entry name" value="COLICIN V PRODUCTION PROTEIN"/>
    <property type="match status" value="1"/>
</dbReference>
<evidence type="ECO:0000256" key="2">
    <source>
        <dbReference type="ARBA" id="ARBA00022692"/>
    </source>
</evidence>